<evidence type="ECO:0000256" key="1">
    <source>
        <dbReference type="SAM" id="MobiDB-lite"/>
    </source>
</evidence>
<dbReference type="Proteomes" id="UP001642540">
    <property type="component" value="Unassembled WGS sequence"/>
</dbReference>
<feature type="region of interest" description="Disordered" evidence="1">
    <location>
        <begin position="541"/>
        <end position="575"/>
    </location>
</feature>
<comment type="caution">
    <text evidence="2">The sequence shown here is derived from an EMBL/GenBank/DDBJ whole genome shotgun (WGS) entry which is preliminary data.</text>
</comment>
<reference evidence="2 3" key="1">
    <citation type="submission" date="2024-08" db="EMBL/GenBank/DDBJ databases">
        <authorList>
            <person name="Cucini C."/>
            <person name="Frati F."/>
        </authorList>
    </citation>
    <scope>NUCLEOTIDE SEQUENCE [LARGE SCALE GENOMIC DNA]</scope>
</reference>
<evidence type="ECO:0000313" key="2">
    <source>
        <dbReference type="EMBL" id="CAL8110446.1"/>
    </source>
</evidence>
<feature type="compositionally biased region" description="Basic residues" evidence="1">
    <location>
        <begin position="566"/>
        <end position="575"/>
    </location>
</feature>
<accession>A0ABP1QRB4</accession>
<protein>
    <submittedName>
        <fullName evidence="2">Uncharacterized protein</fullName>
    </submittedName>
</protein>
<sequence>MRMSMLRKDGTSWNRNSGRNLRYFSDLPPVEEDEHRNTNYDGVPIYAQDEDADATYRSQRPRSPIQKITRGFVEEDKPTTRNFGDYDPVRGQPTISSSLRIRRFEPAKLESRKVVYLGIPDKRSSQSISCRINEFEGEESEGEDFGYNDPVCMDSKNQPGQIESSERFKFSEYHGNEGPATFVSTIRGKSQGNQNQELSHHLSYSKQAPNQPYSVSTFSRRTVNSESQTGYPYTNKNLEPLSQLDRGSYLSFMQKATPTQPQSSWMAYTQGTGFYQQPGSTSADTNRGHLLASNASEHADKIACNRAEDQGLSTESKPTFKYGYFTGKEPLSRAEECAQAGRHEALFCEKAIPRNLFYRLKRLPDYEVYGTTYYSYEIEFWPFRNHSLKETVTGHQMADKLAAKDSVFAAALKKLDTLMQETTPYTPGHLMKSETRPLLKSVSETEPNRKLMVSQELDRMGMGSQVPSRTRIVFQEESSTAGGPHVPDLVRAVLQKAGPTRAVFRETGSTRTVLHRPDRTSQLAKDLGPFPERKLLDLKTPNEKEGSGFRIAIPRGPSIIWDGSRPRPRSQRNRK</sequence>
<feature type="region of interest" description="Disordered" evidence="1">
    <location>
        <begin position="190"/>
        <end position="213"/>
    </location>
</feature>
<gene>
    <name evidence="2" type="ORF">ODALV1_LOCUS14258</name>
</gene>
<proteinExistence type="predicted"/>
<organism evidence="2 3">
    <name type="scientific">Orchesella dallaii</name>
    <dbReference type="NCBI Taxonomy" id="48710"/>
    <lineage>
        <taxon>Eukaryota</taxon>
        <taxon>Metazoa</taxon>
        <taxon>Ecdysozoa</taxon>
        <taxon>Arthropoda</taxon>
        <taxon>Hexapoda</taxon>
        <taxon>Collembola</taxon>
        <taxon>Entomobryomorpha</taxon>
        <taxon>Entomobryoidea</taxon>
        <taxon>Orchesellidae</taxon>
        <taxon>Orchesellinae</taxon>
        <taxon>Orchesella</taxon>
    </lineage>
</organism>
<evidence type="ECO:0000313" key="3">
    <source>
        <dbReference type="Proteomes" id="UP001642540"/>
    </source>
</evidence>
<name>A0ABP1QRB4_9HEXA</name>
<dbReference type="EMBL" id="CAXLJM020000045">
    <property type="protein sequence ID" value="CAL8110446.1"/>
    <property type="molecule type" value="Genomic_DNA"/>
</dbReference>
<keyword evidence="3" id="KW-1185">Reference proteome</keyword>